<keyword evidence="3" id="KW-1185">Reference proteome</keyword>
<evidence type="ECO:0000313" key="3">
    <source>
        <dbReference type="Proteomes" id="UP000006727"/>
    </source>
</evidence>
<dbReference type="EnsemblPlants" id="Pp3c9_8370V3.1">
    <property type="protein sequence ID" value="PAC:32911599.CDS.1"/>
    <property type="gene ID" value="Pp3c9_8370"/>
</dbReference>
<dbReference type="AlphaFoldDB" id="A0A2K1K2G9"/>
<sequence>MQPTPPDGSLPYHWTPYPPPPSPTYNCYHSGPYCLLWSLRNWVEPMTTPGDRQYLRLWDPVDLAAAWWEKVKDQDTAAIKAFSSYDENNRTKVWMEPSARTGIVP</sequence>
<dbReference type="Gramene" id="Pp3c9_8370V3.1">
    <property type="protein sequence ID" value="PAC:32911599.CDS.1"/>
    <property type="gene ID" value="Pp3c9_8370"/>
</dbReference>
<dbReference type="InParanoid" id="A0A2K1K2G9"/>
<organism evidence="1">
    <name type="scientific">Physcomitrium patens</name>
    <name type="common">Spreading-leaved earth moss</name>
    <name type="synonym">Physcomitrella patens</name>
    <dbReference type="NCBI Taxonomy" id="3218"/>
    <lineage>
        <taxon>Eukaryota</taxon>
        <taxon>Viridiplantae</taxon>
        <taxon>Streptophyta</taxon>
        <taxon>Embryophyta</taxon>
        <taxon>Bryophyta</taxon>
        <taxon>Bryophytina</taxon>
        <taxon>Bryopsida</taxon>
        <taxon>Funariidae</taxon>
        <taxon>Funariales</taxon>
        <taxon>Funariaceae</taxon>
        <taxon>Physcomitrium</taxon>
    </lineage>
</organism>
<name>A0A2K1K2G9_PHYPA</name>
<evidence type="ECO:0000313" key="2">
    <source>
        <dbReference type="EnsemblPlants" id="PAC:32911599.CDS.1"/>
    </source>
</evidence>
<protein>
    <submittedName>
        <fullName evidence="1 2">Uncharacterized protein</fullName>
    </submittedName>
</protein>
<reference evidence="1 3" key="1">
    <citation type="journal article" date="2008" name="Science">
        <title>The Physcomitrella genome reveals evolutionary insights into the conquest of land by plants.</title>
        <authorList>
            <person name="Rensing S."/>
            <person name="Lang D."/>
            <person name="Zimmer A."/>
            <person name="Terry A."/>
            <person name="Salamov A."/>
            <person name="Shapiro H."/>
            <person name="Nishiyama T."/>
            <person name="Perroud P.-F."/>
            <person name="Lindquist E."/>
            <person name="Kamisugi Y."/>
            <person name="Tanahashi T."/>
            <person name="Sakakibara K."/>
            <person name="Fujita T."/>
            <person name="Oishi K."/>
            <person name="Shin-I T."/>
            <person name="Kuroki Y."/>
            <person name="Toyoda A."/>
            <person name="Suzuki Y."/>
            <person name="Hashimoto A."/>
            <person name="Yamaguchi K."/>
            <person name="Sugano A."/>
            <person name="Kohara Y."/>
            <person name="Fujiyama A."/>
            <person name="Anterola A."/>
            <person name="Aoki S."/>
            <person name="Ashton N."/>
            <person name="Barbazuk W.B."/>
            <person name="Barker E."/>
            <person name="Bennetzen J."/>
            <person name="Bezanilla M."/>
            <person name="Blankenship R."/>
            <person name="Cho S.H."/>
            <person name="Dutcher S."/>
            <person name="Estelle M."/>
            <person name="Fawcett J.A."/>
            <person name="Gundlach H."/>
            <person name="Hanada K."/>
            <person name="Heyl A."/>
            <person name="Hicks K.A."/>
            <person name="Hugh J."/>
            <person name="Lohr M."/>
            <person name="Mayer K."/>
            <person name="Melkozernov A."/>
            <person name="Murata T."/>
            <person name="Nelson D."/>
            <person name="Pils B."/>
            <person name="Prigge M."/>
            <person name="Reiss B."/>
            <person name="Renner T."/>
            <person name="Rombauts S."/>
            <person name="Rushton P."/>
            <person name="Sanderfoot A."/>
            <person name="Schween G."/>
            <person name="Shiu S.-H."/>
            <person name="Stueber K."/>
            <person name="Theodoulou F.L."/>
            <person name="Tu H."/>
            <person name="Van de Peer Y."/>
            <person name="Verrier P.J."/>
            <person name="Waters E."/>
            <person name="Wood A."/>
            <person name="Yang L."/>
            <person name="Cove D."/>
            <person name="Cuming A."/>
            <person name="Hasebe M."/>
            <person name="Lucas S."/>
            <person name="Mishler D.B."/>
            <person name="Reski R."/>
            <person name="Grigoriev I."/>
            <person name="Quatrano R.S."/>
            <person name="Boore J.L."/>
        </authorList>
    </citation>
    <scope>NUCLEOTIDE SEQUENCE [LARGE SCALE GENOMIC DNA]</scope>
    <source>
        <strain evidence="2 3">cv. Gransden 2004</strain>
    </source>
</reference>
<evidence type="ECO:0000313" key="1">
    <source>
        <dbReference type="EMBL" id="PNR47974.1"/>
    </source>
</evidence>
<reference evidence="2" key="3">
    <citation type="submission" date="2020-12" db="UniProtKB">
        <authorList>
            <consortium name="EnsemblPlants"/>
        </authorList>
    </citation>
    <scope>IDENTIFICATION</scope>
</reference>
<dbReference type="Proteomes" id="UP000006727">
    <property type="component" value="Chromosome 9"/>
</dbReference>
<accession>A0A2K1K2G9</accession>
<proteinExistence type="predicted"/>
<reference evidence="1 3" key="2">
    <citation type="journal article" date="2018" name="Plant J.">
        <title>The Physcomitrella patens chromosome-scale assembly reveals moss genome structure and evolution.</title>
        <authorList>
            <person name="Lang D."/>
            <person name="Ullrich K.K."/>
            <person name="Murat F."/>
            <person name="Fuchs J."/>
            <person name="Jenkins J."/>
            <person name="Haas F.B."/>
            <person name="Piednoel M."/>
            <person name="Gundlach H."/>
            <person name="Van Bel M."/>
            <person name="Meyberg R."/>
            <person name="Vives C."/>
            <person name="Morata J."/>
            <person name="Symeonidi A."/>
            <person name="Hiss M."/>
            <person name="Muchero W."/>
            <person name="Kamisugi Y."/>
            <person name="Saleh O."/>
            <person name="Blanc G."/>
            <person name="Decker E.L."/>
            <person name="van Gessel N."/>
            <person name="Grimwood J."/>
            <person name="Hayes R.D."/>
            <person name="Graham S.W."/>
            <person name="Gunter L.E."/>
            <person name="McDaniel S.F."/>
            <person name="Hoernstein S.N.W."/>
            <person name="Larsson A."/>
            <person name="Li F.W."/>
            <person name="Perroud P.F."/>
            <person name="Phillips J."/>
            <person name="Ranjan P."/>
            <person name="Rokshar D.S."/>
            <person name="Rothfels C.J."/>
            <person name="Schneider L."/>
            <person name="Shu S."/>
            <person name="Stevenson D.W."/>
            <person name="Thummler F."/>
            <person name="Tillich M."/>
            <person name="Villarreal Aguilar J.C."/>
            <person name="Widiez T."/>
            <person name="Wong G.K."/>
            <person name="Wymore A."/>
            <person name="Zhang Y."/>
            <person name="Zimmer A.D."/>
            <person name="Quatrano R.S."/>
            <person name="Mayer K.F.X."/>
            <person name="Goodstein D."/>
            <person name="Casacuberta J.M."/>
            <person name="Vandepoele K."/>
            <person name="Reski R."/>
            <person name="Cuming A.C."/>
            <person name="Tuskan G.A."/>
            <person name="Maumus F."/>
            <person name="Salse J."/>
            <person name="Schmutz J."/>
            <person name="Rensing S.A."/>
        </authorList>
    </citation>
    <scope>NUCLEOTIDE SEQUENCE [LARGE SCALE GENOMIC DNA]</scope>
    <source>
        <strain evidence="2 3">cv. Gransden 2004</strain>
    </source>
</reference>
<gene>
    <name evidence="1" type="ORF">PHYPA_012447</name>
</gene>
<dbReference type="EMBL" id="ABEU02000009">
    <property type="protein sequence ID" value="PNR47974.1"/>
    <property type="molecule type" value="Genomic_DNA"/>
</dbReference>